<protein>
    <submittedName>
        <fullName evidence="2">Uncharacterized protein</fullName>
    </submittedName>
</protein>
<reference evidence="2 3" key="1">
    <citation type="submission" date="2016-03" db="EMBL/GenBank/DDBJ databases">
        <title>Genome sequence of Providencia stuartii strain, isolated from the salivary glands of larval Lucilia sericata.</title>
        <authorList>
            <person name="Yuan Y."/>
            <person name="Zhang Y."/>
            <person name="Fu S."/>
            <person name="Crippen T.L."/>
            <person name="Visi D."/>
            <person name="Benbow M.E."/>
            <person name="Allen M."/>
            <person name="Tomberlin J.K."/>
            <person name="Sze S.-H."/>
            <person name="Tarone A.M."/>
        </authorList>
    </citation>
    <scope>NUCLEOTIDE SEQUENCE [LARGE SCALE GENOMIC DNA]</scope>
    <source>
        <strain evidence="2 3">Crippen</strain>
    </source>
</reference>
<comment type="caution">
    <text evidence="2">The sequence shown here is derived from an EMBL/GenBank/DDBJ whole genome shotgun (WGS) entry which is preliminary data.</text>
</comment>
<evidence type="ECO:0000256" key="1">
    <source>
        <dbReference type="SAM" id="SignalP"/>
    </source>
</evidence>
<proteinExistence type="predicted"/>
<name>A0A1S1HT27_PROST</name>
<gene>
    <name evidence="2" type="ORF">A3Q29_16535</name>
</gene>
<organism evidence="2 3">
    <name type="scientific">Providencia stuartii</name>
    <dbReference type="NCBI Taxonomy" id="588"/>
    <lineage>
        <taxon>Bacteria</taxon>
        <taxon>Pseudomonadati</taxon>
        <taxon>Pseudomonadota</taxon>
        <taxon>Gammaproteobacteria</taxon>
        <taxon>Enterobacterales</taxon>
        <taxon>Morganellaceae</taxon>
        <taxon>Providencia</taxon>
    </lineage>
</organism>
<keyword evidence="3" id="KW-1185">Reference proteome</keyword>
<accession>A0A1S1HT27</accession>
<dbReference type="AlphaFoldDB" id="A0A1S1HT27"/>
<keyword evidence="1" id="KW-0732">Signal</keyword>
<sequence length="62" mass="6912">MIKKIILLCGILLAGTSQAAVINKEEIALNNVINSLINEDYEVFKNGGKLRYLMIYQKNTGI</sequence>
<dbReference type="EMBL" id="LVIE01000090">
    <property type="protein sequence ID" value="OHT25002.1"/>
    <property type="molecule type" value="Genomic_DNA"/>
</dbReference>
<feature type="chain" id="PRO_5010160292" evidence="1">
    <location>
        <begin position="20"/>
        <end position="62"/>
    </location>
</feature>
<feature type="signal peptide" evidence="1">
    <location>
        <begin position="1"/>
        <end position="19"/>
    </location>
</feature>
<evidence type="ECO:0000313" key="2">
    <source>
        <dbReference type="EMBL" id="OHT25002.1"/>
    </source>
</evidence>
<dbReference type="Proteomes" id="UP000179588">
    <property type="component" value="Unassembled WGS sequence"/>
</dbReference>
<evidence type="ECO:0000313" key="3">
    <source>
        <dbReference type="Proteomes" id="UP000179588"/>
    </source>
</evidence>